<evidence type="ECO:0000313" key="1">
    <source>
        <dbReference type="EMBL" id="KZV49503.1"/>
    </source>
</evidence>
<proteinExistence type="predicted"/>
<dbReference type="AlphaFoldDB" id="A0A2Z7CRU5"/>
<dbReference type="EMBL" id="KQ993021">
    <property type="protein sequence ID" value="KZV49503.1"/>
    <property type="molecule type" value="Genomic_DNA"/>
</dbReference>
<protein>
    <submittedName>
        <fullName evidence="1">L-lactate dehydrogenase</fullName>
    </submittedName>
</protein>
<evidence type="ECO:0000313" key="2">
    <source>
        <dbReference type="Proteomes" id="UP000250235"/>
    </source>
</evidence>
<organism evidence="1 2">
    <name type="scientific">Dorcoceras hygrometricum</name>
    <dbReference type="NCBI Taxonomy" id="472368"/>
    <lineage>
        <taxon>Eukaryota</taxon>
        <taxon>Viridiplantae</taxon>
        <taxon>Streptophyta</taxon>
        <taxon>Embryophyta</taxon>
        <taxon>Tracheophyta</taxon>
        <taxon>Spermatophyta</taxon>
        <taxon>Magnoliopsida</taxon>
        <taxon>eudicotyledons</taxon>
        <taxon>Gunneridae</taxon>
        <taxon>Pentapetalae</taxon>
        <taxon>asterids</taxon>
        <taxon>lamiids</taxon>
        <taxon>Lamiales</taxon>
        <taxon>Gesneriaceae</taxon>
        <taxon>Didymocarpoideae</taxon>
        <taxon>Trichosporeae</taxon>
        <taxon>Loxocarpinae</taxon>
        <taxon>Dorcoceras</taxon>
    </lineage>
</organism>
<sequence>MRNQSIRGNLRGEVSPELISLLRKYKCCLHCLLTIATCDVCRSSTLSTRDFIRSLKSNLKEDMMKWQHRGVGNPDKIRVNRIAEYVRFYD</sequence>
<accession>A0A2Z7CRU5</accession>
<keyword evidence="2" id="KW-1185">Reference proteome</keyword>
<reference evidence="1 2" key="1">
    <citation type="journal article" date="2015" name="Proc. Natl. Acad. Sci. U.S.A.">
        <title>The resurrection genome of Boea hygrometrica: A blueprint for survival of dehydration.</title>
        <authorList>
            <person name="Xiao L."/>
            <person name="Yang G."/>
            <person name="Zhang L."/>
            <person name="Yang X."/>
            <person name="Zhao S."/>
            <person name="Ji Z."/>
            <person name="Zhou Q."/>
            <person name="Hu M."/>
            <person name="Wang Y."/>
            <person name="Chen M."/>
            <person name="Xu Y."/>
            <person name="Jin H."/>
            <person name="Xiao X."/>
            <person name="Hu G."/>
            <person name="Bao F."/>
            <person name="Hu Y."/>
            <person name="Wan P."/>
            <person name="Li L."/>
            <person name="Deng X."/>
            <person name="Kuang T."/>
            <person name="Xiang C."/>
            <person name="Zhu J.K."/>
            <person name="Oliver M.J."/>
            <person name="He Y."/>
        </authorList>
    </citation>
    <scope>NUCLEOTIDE SEQUENCE [LARGE SCALE GENOMIC DNA]</scope>
    <source>
        <strain evidence="2">cv. XS01</strain>
    </source>
</reference>
<gene>
    <name evidence="1" type="ORF">F511_15207</name>
</gene>
<dbReference type="Proteomes" id="UP000250235">
    <property type="component" value="Unassembled WGS sequence"/>
</dbReference>
<name>A0A2Z7CRU5_9LAMI</name>